<dbReference type="Pfam" id="PF00956">
    <property type="entry name" value="NAP"/>
    <property type="match status" value="1"/>
</dbReference>
<feature type="compositionally biased region" description="Basic and acidic residues" evidence="3">
    <location>
        <begin position="248"/>
        <end position="260"/>
    </location>
</feature>
<dbReference type="OrthoDB" id="19419at2759"/>
<dbReference type="PANTHER" id="PTHR11875">
    <property type="entry name" value="TESTIS-SPECIFIC Y-ENCODED PROTEIN"/>
    <property type="match status" value="1"/>
</dbReference>
<sequence>MATEYSKQDKEFDTATQEKLDAWGKELTQADAVLLRQREKLYKPLWEKRDEVLSKIDGFWPQAIANHEGFAAYFDDVDHPLIAKLKGIKIHRDTEDPRATKIEFIFDDNEYLSENSLVKEFQIKSDSKDLGDSEFDWADDLKPIKTEIKWKSDEKNLCKLKPTSYEDEETFTPGSFFSSFFDCTHPEIANGIGQLIAESFYPMAVDWYTGDAVDDDDFDFDDESFSDEDDSEEESEDDDAAEIDLEEKDEKPAKRARTEQ</sequence>
<evidence type="ECO:0000313" key="4">
    <source>
        <dbReference type="EMBL" id="PWN19827.1"/>
    </source>
</evidence>
<reference evidence="4 5" key="1">
    <citation type="journal article" date="2018" name="Mol. Biol. Evol.">
        <title>Broad Genomic Sampling Reveals a Smut Pathogenic Ancestry of the Fungal Clade Ustilaginomycotina.</title>
        <authorList>
            <person name="Kijpornyongpan T."/>
            <person name="Mondo S.J."/>
            <person name="Barry K."/>
            <person name="Sandor L."/>
            <person name="Lee J."/>
            <person name="Lipzen A."/>
            <person name="Pangilinan J."/>
            <person name="LaButti K."/>
            <person name="Hainaut M."/>
            <person name="Henrissat B."/>
            <person name="Grigoriev I.V."/>
            <person name="Spatafora J.W."/>
            <person name="Aime M.C."/>
        </authorList>
    </citation>
    <scope>NUCLEOTIDE SEQUENCE [LARGE SCALE GENOMIC DNA]</scope>
    <source>
        <strain evidence="4 5">MCA 4718</strain>
    </source>
</reference>
<proteinExistence type="inferred from homology"/>
<evidence type="ECO:0000313" key="5">
    <source>
        <dbReference type="Proteomes" id="UP000245942"/>
    </source>
</evidence>
<protein>
    <recommendedName>
        <fullName evidence="6">Nucleosome assembly protein</fullName>
    </recommendedName>
</protein>
<dbReference type="Proteomes" id="UP000245942">
    <property type="component" value="Unassembled WGS sequence"/>
</dbReference>
<gene>
    <name evidence="4" type="ORF">BCV69DRAFT_294525</name>
</gene>
<evidence type="ECO:0008006" key="6">
    <source>
        <dbReference type="Google" id="ProtNLM"/>
    </source>
</evidence>
<name>A0A316U3L5_9BASI</name>
<dbReference type="EMBL" id="KZ819330">
    <property type="protein sequence ID" value="PWN19827.1"/>
    <property type="molecule type" value="Genomic_DNA"/>
</dbReference>
<dbReference type="GO" id="GO:0005634">
    <property type="term" value="C:nucleus"/>
    <property type="evidence" value="ECO:0007669"/>
    <property type="project" value="InterPro"/>
</dbReference>
<dbReference type="GeneID" id="37015607"/>
<evidence type="ECO:0000256" key="1">
    <source>
        <dbReference type="ARBA" id="ARBA00009947"/>
    </source>
</evidence>
<organism evidence="4 5">
    <name type="scientific">Pseudomicrostroma glucosiphilum</name>
    <dbReference type="NCBI Taxonomy" id="1684307"/>
    <lineage>
        <taxon>Eukaryota</taxon>
        <taxon>Fungi</taxon>
        <taxon>Dikarya</taxon>
        <taxon>Basidiomycota</taxon>
        <taxon>Ustilaginomycotina</taxon>
        <taxon>Exobasidiomycetes</taxon>
        <taxon>Microstromatales</taxon>
        <taxon>Microstromatales incertae sedis</taxon>
        <taxon>Pseudomicrostroma</taxon>
    </lineage>
</organism>
<dbReference type="RefSeq" id="XP_025346987.1">
    <property type="nucleotide sequence ID" value="XM_025493873.1"/>
</dbReference>
<dbReference type="AlphaFoldDB" id="A0A316U3L5"/>
<feature type="region of interest" description="Disordered" evidence="3">
    <location>
        <begin position="214"/>
        <end position="260"/>
    </location>
</feature>
<comment type="similarity">
    <text evidence="1 2">Belongs to the nucleosome assembly protein (NAP) family.</text>
</comment>
<dbReference type="GO" id="GO:0006334">
    <property type="term" value="P:nucleosome assembly"/>
    <property type="evidence" value="ECO:0007669"/>
    <property type="project" value="InterPro"/>
</dbReference>
<accession>A0A316U3L5</accession>
<evidence type="ECO:0000256" key="3">
    <source>
        <dbReference type="SAM" id="MobiDB-lite"/>
    </source>
</evidence>
<dbReference type="SUPFAM" id="SSF143113">
    <property type="entry name" value="NAP-like"/>
    <property type="match status" value="1"/>
</dbReference>
<dbReference type="InterPro" id="IPR002164">
    <property type="entry name" value="NAP_family"/>
</dbReference>
<keyword evidence="5" id="KW-1185">Reference proteome</keyword>
<feature type="compositionally biased region" description="Acidic residues" evidence="3">
    <location>
        <begin position="214"/>
        <end position="247"/>
    </location>
</feature>
<dbReference type="Gene3D" id="3.30.1120.90">
    <property type="entry name" value="Nucleosome assembly protein"/>
    <property type="match status" value="1"/>
</dbReference>
<dbReference type="InterPro" id="IPR037231">
    <property type="entry name" value="NAP-like_sf"/>
</dbReference>
<evidence type="ECO:0000256" key="2">
    <source>
        <dbReference type="RuleBase" id="RU003876"/>
    </source>
</evidence>
<dbReference type="STRING" id="1684307.A0A316U3L5"/>